<accession>A0A8H3QWQ5</accession>
<evidence type="ECO:0000313" key="2">
    <source>
        <dbReference type="Proteomes" id="UP000615446"/>
    </source>
</evidence>
<organism evidence="1 2">
    <name type="scientific">Rhizophagus clarus</name>
    <dbReference type="NCBI Taxonomy" id="94130"/>
    <lineage>
        <taxon>Eukaryota</taxon>
        <taxon>Fungi</taxon>
        <taxon>Fungi incertae sedis</taxon>
        <taxon>Mucoromycota</taxon>
        <taxon>Glomeromycotina</taxon>
        <taxon>Glomeromycetes</taxon>
        <taxon>Glomerales</taxon>
        <taxon>Glomeraceae</taxon>
        <taxon>Rhizophagus</taxon>
    </lineage>
</organism>
<dbReference type="Proteomes" id="UP000615446">
    <property type="component" value="Unassembled WGS sequence"/>
</dbReference>
<evidence type="ECO:0008006" key="3">
    <source>
        <dbReference type="Google" id="ProtNLM"/>
    </source>
</evidence>
<name>A0A8H3QWQ5_9GLOM</name>
<protein>
    <recommendedName>
        <fullName evidence="3">Crinkler effector protein N-terminal domain-containing protein</fullName>
    </recommendedName>
</protein>
<sequence length="778" mass="90794">MSNIIEMENSFNCLFLEDYSVIPIPIYKDKDNEKFVILLDQKIYVNKFTVALLNEYICKKKQVDNSKLWKVDVKKKEIKDKNVTTEEDIVQKLYGKEMEPEELFEGYFKDENFIVSNIHIIAIFSTTACPSQQGVLQVPLKSVEDILKSVLEDFTSRTSETHTSRSDTYISQFDCYDMPLKDRDLSKIAAIIKRNVINNLRVDSSRSNAKTDFNILVRGEAPGIGKTRLGNELFHNIETNGESLFENITGFKRFEYIYLDFGNSIKLDERDYSLDNDKIICLRILYKYFIMRKYNLSFEVFRDRVLPHIKILNIPAVFASIRKNLLLKDAERLFIFLHIDEFQLIFKWDEGRDDKLFKYIINNFAPEYMHGNSSHFTFVQEFFSGTAREAAVREKEASKLTLESIKCPTLSMKSMIQIVDFYAEKYGAEKINGEYMWKLCSKFLHIIQDTGGLPRALQYMLALCFEELNTEGEFFRKISEQDFGNISRLTANKLQSLYGIYNTIRASNKIAWELLYHCVMEKLVAPGIVPMKLGEKLNVNFTLYWQDWELFVAFYEAFINNLFFEREEKSERFPCSNITSLHDNKPIKWEEGNDLVVNGKGTPFGDSFVARKILHDPENFNALMITQDKWDYNGKSFTKLEVIKECIKNLKSLVKKSESIINYHDPCCITIIVTTRNCNFDYGQLPEDVLVIDKTNFEKYFGRIFSSRAAFFLAKDINPNFSELAKIKNIVPDVGEADKIAEKRPYYNLDDFLDKHQGIKRQKLDEANIKLDFFPFDL</sequence>
<gene>
    <name evidence="1" type="ORF">RCL2_002148200</name>
</gene>
<dbReference type="OrthoDB" id="2315391at2759"/>
<proteinExistence type="predicted"/>
<reference evidence="1" key="1">
    <citation type="submission" date="2019-10" db="EMBL/GenBank/DDBJ databases">
        <title>Conservation and host-specific expression of non-tandemly repeated heterogenous ribosome RNA gene in arbuscular mycorrhizal fungi.</title>
        <authorList>
            <person name="Maeda T."/>
            <person name="Kobayashi Y."/>
            <person name="Nakagawa T."/>
            <person name="Ezawa T."/>
            <person name="Yamaguchi K."/>
            <person name="Bino T."/>
            <person name="Nishimoto Y."/>
            <person name="Shigenobu S."/>
            <person name="Kawaguchi M."/>
        </authorList>
    </citation>
    <scope>NUCLEOTIDE SEQUENCE</scope>
    <source>
        <strain evidence="1">HR1</strain>
    </source>
</reference>
<comment type="caution">
    <text evidence="1">The sequence shown here is derived from an EMBL/GenBank/DDBJ whole genome shotgun (WGS) entry which is preliminary data.</text>
</comment>
<evidence type="ECO:0000313" key="1">
    <source>
        <dbReference type="EMBL" id="GES94776.1"/>
    </source>
</evidence>
<dbReference type="EMBL" id="BLAL01000239">
    <property type="protein sequence ID" value="GES94776.1"/>
    <property type="molecule type" value="Genomic_DNA"/>
</dbReference>
<dbReference type="AlphaFoldDB" id="A0A8H3QWQ5"/>